<dbReference type="OrthoDB" id="2055370at2"/>
<dbReference type="SUPFAM" id="SSF54373">
    <property type="entry name" value="FAD-linked reductases, C-terminal domain"/>
    <property type="match status" value="1"/>
</dbReference>
<organism evidence="3 4">
    <name type="scientific">Mycobacterium dioxanotrophicus</name>
    <dbReference type="NCBI Taxonomy" id="482462"/>
    <lineage>
        <taxon>Bacteria</taxon>
        <taxon>Bacillati</taxon>
        <taxon>Actinomycetota</taxon>
        <taxon>Actinomycetes</taxon>
        <taxon>Mycobacteriales</taxon>
        <taxon>Mycobacteriaceae</taxon>
        <taxon>Mycobacterium</taxon>
    </lineage>
</organism>
<dbReference type="AlphaFoldDB" id="A0A1Y0BXY7"/>
<evidence type="ECO:0000313" key="3">
    <source>
        <dbReference type="EMBL" id="ART67773.1"/>
    </source>
</evidence>
<reference evidence="3 4" key="1">
    <citation type="submission" date="2017-04" db="EMBL/GenBank/DDBJ databases">
        <title>Whole Genome Sequence of 1,4-Dioxane Degrading Bacterium Mycobacterium dioxanotrophicus PH-06.</title>
        <authorList>
            <person name="He Y."/>
        </authorList>
    </citation>
    <scope>NUCLEOTIDE SEQUENCE [LARGE SCALE GENOMIC DNA]</scope>
    <source>
        <strain evidence="3 4">PH-06</strain>
    </source>
</reference>
<dbReference type="EMBL" id="CP020809">
    <property type="protein sequence ID" value="ART67773.1"/>
    <property type="molecule type" value="Genomic_DNA"/>
</dbReference>
<name>A0A1Y0BXY7_9MYCO</name>
<dbReference type="RefSeq" id="WP_087073418.1">
    <property type="nucleotide sequence ID" value="NZ_CP020809.1"/>
</dbReference>
<dbReference type="PANTHER" id="PTHR13847:SF287">
    <property type="entry name" value="FAD-DEPENDENT OXIDOREDUCTASE DOMAIN-CONTAINING PROTEIN 1"/>
    <property type="match status" value="1"/>
</dbReference>
<keyword evidence="1" id="KW-0560">Oxidoreductase</keyword>
<evidence type="ECO:0000313" key="4">
    <source>
        <dbReference type="Proteomes" id="UP000195331"/>
    </source>
</evidence>
<dbReference type="Gene3D" id="3.50.50.60">
    <property type="entry name" value="FAD/NAD(P)-binding domain"/>
    <property type="match status" value="1"/>
</dbReference>
<dbReference type="KEGG" id="mdx:BTO20_03485"/>
<dbReference type="InterPro" id="IPR036188">
    <property type="entry name" value="FAD/NAD-bd_sf"/>
</dbReference>
<evidence type="ECO:0000256" key="1">
    <source>
        <dbReference type="ARBA" id="ARBA00023002"/>
    </source>
</evidence>
<sequence length="410" mass="43612">MPELTDSQVTVVGGGAVGAAAAYFLAREGYRDLQIIEAGNTSSETTSQAAGLVGQSRTTLDRTRLTIASAAFYRNLEKDLGYTADWRETGSIRLALSDASVAELQQIAAVAAQADLHVELIDGRRVQELCPMLEDVSAVRLALWCPTDGYVQPNSLTDAYLQAARDLGARVIPHTRVVGVDVRDGVVTGLQTDHGNIATDMVVNAAGPWAGALARLAGVEMPIVPVLHEYFVTEPQDGWDSGSPTLRIPEIQVYARGEGSGVLCGGFEHNGTSIDPATVAIDSVLPATLNWEVLGAFAEDFARFVPTFGDAGIRTVFRGWPGFTPDGRFVVGPVAGLRGFVMAAGCNAHGVSGSAGLAQHLLESLTGDVSPYVRSLSPNRFLPRTWSWSEARLQAQAICENYYPMPAQPV</sequence>
<dbReference type="Gene3D" id="3.30.9.10">
    <property type="entry name" value="D-Amino Acid Oxidase, subunit A, domain 2"/>
    <property type="match status" value="1"/>
</dbReference>
<dbReference type="Pfam" id="PF01266">
    <property type="entry name" value="DAO"/>
    <property type="match status" value="1"/>
</dbReference>
<feature type="domain" description="FAD dependent oxidoreductase" evidence="2">
    <location>
        <begin position="9"/>
        <end position="361"/>
    </location>
</feature>
<protein>
    <recommendedName>
        <fullName evidence="2">FAD dependent oxidoreductase domain-containing protein</fullName>
    </recommendedName>
</protein>
<dbReference type="GO" id="GO:0005737">
    <property type="term" value="C:cytoplasm"/>
    <property type="evidence" value="ECO:0007669"/>
    <property type="project" value="TreeGrafter"/>
</dbReference>
<accession>A0A1Y0BXY7</accession>
<dbReference type="InterPro" id="IPR006076">
    <property type="entry name" value="FAD-dep_OxRdtase"/>
</dbReference>
<evidence type="ECO:0000259" key="2">
    <source>
        <dbReference type="Pfam" id="PF01266"/>
    </source>
</evidence>
<dbReference type="PANTHER" id="PTHR13847">
    <property type="entry name" value="SARCOSINE DEHYDROGENASE-RELATED"/>
    <property type="match status" value="1"/>
</dbReference>
<keyword evidence="4" id="KW-1185">Reference proteome</keyword>
<dbReference type="Proteomes" id="UP000195331">
    <property type="component" value="Chromosome"/>
</dbReference>
<proteinExistence type="predicted"/>
<dbReference type="GO" id="GO:0016491">
    <property type="term" value="F:oxidoreductase activity"/>
    <property type="evidence" value="ECO:0007669"/>
    <property type="project" value="UniProtKB-KW"/>
</dbReference>
<dbReference type="SUPFAM" id="SSF51905">
    <property type="entry name" value="FAD/NAD(P)-binding domain"/>
    <property type="match status" value="1"/>
</dbReference>
<gene>
    <name evidence="3" type="ORF">BTO20_03485</name>
</gene>